<proteinExistence type="predicted"/>
<dbReference type="AlphaFoldDB" id="A0A7S7LI48"/>
<evidence type="ECO:0000313" key="2">
    <source>
        <dbReference type="EMBL" id="QOY42590.1"/>
    </source>
</evidence>
<gene>
    <name evidence="2" type="ORF">CPATCC_001239</name>
</gene>
<reference evidence="2 3" key="1">
    <citation type="submission" date="2019-09" db="EMBL/GenBank/DDBJ databases">
        <title>Consistent, comparative and evidence-based genome assembly and annotation for Cryptosporidium parvum, C. hominis and C. tyzzeri.</title>
        <authorList>
            <person name="Baptista R.P."/>
            <person name="Li Y."/>
            <person name="Sateriale A."/>
            <person name="Ansell B."/>
            <person name="Jex A."/>
            <person name="Sanders M."/>
            <person name="Brooks K."/>
            <person name="Tracey A."/>
            <person name="Berriman M."/>
            <person name="Striepen B."/>
            <person name="Cotton J.A."/>
            <person name="Kissinger J.C."/>
        </authorList>
    </citation>
    <scope>NUCLEOTIDE SEQUENCE [LARGE SCALE GENOMIC DNA]</scope>
    <source>
        <strain evidence="2 3">IOWA-ATCC</strain>
    </source>
</reference>
<evidence type="ECO:0000313" key="3">
    <source>
        <dbReference type="Proteomes" id="UP000593906"/>
    </source>
</evidence>
<organism evidence="2 3">
    <name type="scientific">Cryptosporidium parvum</name>
    <dbReference type="NCBI Taxonomy" id="5807"/>
    <lineage>
        <taxon>Eukaryota</taxon>
        <taxon>Sar</taxon>
        <taxon>Alveolata</taxon>
        <taxon>Apicomplexa</taxon>
        <taxon>Conoidasida</taxon>
        <taxon>Coccidia</taxon>
        <taxon>Eucoccidiorida</taxon>
        <taxon>Eimeriorina</taxon>
        <taxon>Cryptosporidiidae</taxon>
        <taxon>Cryptosporidium</taxon>
    </lineage>
</organism>
<feature type="transmembrane region" description="Helical" evidence="1">
    <location>
        <begin position="80"/>
        <end position="102"/>
    </location>
</feature>
<accession>A0A7S7LI48</accession>
<sequence length="133" mass="15139">MSSSILVNRTSAFGRNELTEVDIFNICRSIKSCGECQLSKFCSPCKVSSSSEFFCTSKVDSITSCRQNTMSNICASAWPWWIYLCLVLLSLVILGMTLIILYKCCTCLFVKVQETELEDLKLRKKRSNEFMLK</sequence>
<keyword evidence="1" id="KW-0812">Transmembrane</keyword>
<dbReference type="EMBL" id="CP044420">
    <property type="protein sequence ID" value="QOY42590.1"/>
    <property type="molecule type" value="Genomic_DNA"/>
</dbReference>
<protein>
    <submittedName>
        <fullName evidence="2">Uncharacterized protein</fullName>
    </submittedName>
</protein>
<name>A0A7S7LI48_CRYPV</name>
<keyword evidence="1" id="KW-0472">Membrane</keyword>
<dbReference type="Proteomes" id="UP000593906">
    <property type="component" value="Chromosome 3"/>
</dbReference>
<keyword evidence="1" id="KW-1133">Transmembrane helix</keyword>
<evidence type="ECO:0000256" key="1">
    <source>
        <dbReference type="SAM" id="Phobius"/>
    </source>
</evidence>
<dbReference type="VEuPathDB" id="CryptoDB:CPATCC_0033370"/>